<dbReference type="InterPro" id="IPR054740">
    <property type="entry name" value="PqqF_N_2"/>
</dbReference>
<dbReference type="KEGG" id="paj:PAJ_1191"/>
<dbReference type="HOGENOM" id="CLU_021089_0_0_6"/>
<gene>
    <name evidence="16" type="primary">pqqF</name>
    <name evidence="16" type="ordered locus">PAJ_1191</name>
</gene>
<accession>A0A0H3KW24</accession>
<dbReference type="PANTHER" id="PTHR43690">
    <property type="entry name" value="NARDILYSIN"/>
    <property type="match status" value="1"/>
</dbReference>
<dbReference type="Pfam" id="PF00675">
    <property type="entry name" value="Peptidase_M16"/>
    <property type="match status" value="1"/>
</dbReference>
<dbReference type="InterPro" id="IPR011249">
    <property type="entry name" value="Metalloenz_LuxS/M16"/>
</dbReference>
<dbReference type="PANTHER" id="PTHR43690:SF18">
    <property type="entry name" value="INSULIN-DEGRADING ENZYME-RELATED"/>
    <property type="match status" value="1"/>
</dbReference>
<reference evidence="17" key="1">
    <citation type="journal article" date="2012" name="Appl. Microbiol. Biotechnol.">
        <title>The complete genome sequence of Pantoea ananatis AJ13355, an organism with great biotechnological potential.</title>
        <authorList>
            <person name="Hara Y."/>
            <person name="Kadotani N."/>
            <person name="Izui H."/>
            <person name="Katashkina J.I."/>
            <person name="Kuvaeva T.M."/>
            <person name="Andreeva I.G."/>
            <person name="Golubeva L.I."/>
            <person name="Malko D.B."/>
            <person name="Makeev V.J."/>
            <person name="Mashko S.V."/>
            <person name="Kozlov Y.I."/>
        </authorList>
    </citation>
    <scope>NUCLEOTIDE SEQUENCE [LARGE SCALE GENOMIC DNA]</scope>
    <source>
        <strain evidence="17">AJ13355</strain>
    </source>
</reference>
<comment type="pathway">
    <text evidence="2">Cofactor biosynthesis; pyrroloquinoline quinone biosynthesis.</text>
</comment>
<evidence type="ECO:0000256" key="6">
    <source>
        <dbReference type="ARBA" id="ARBA00022723"/>
    </source>
</evidence>
<dbReference type="InterPro" id="IPR011765">
    <property type="entry name" value="Pept_M16_N"/>
</dbReference>
<dbReference type="InterPro" id="IPR054734">
    <property type="entry name" value="PqqF-like_C_4"/>
</dbReference>
<dbReference type="EMBL" id="AP012032">
    <property type="protein sequence ID" value="BAK11271.1"/>
    <property type="molecule type" value="Genomic_DNA"/>
</dbReference>
<feature type="domain" description="Coenzyme PQQ synthesis protein F N-terminal lobe" evidence="14">
    <location>
        <begin position="252"/>
        <end position="379"/>
    </location>
</feature>
<evidence type="ECO:0000259" key="13">
    <source>
        <dbReference type="Pfam" id="PF00675"/>
    </source>
</evidence>
<dbReference type="SMR" id="A0A0H3KW24"/>
<evidence type="ECO:0000256" key="5">
    <source>
        <dbReference type="ARBA" id="ARBA00022670"/>
    </source>
</evidence>
<evidence type="ECO:0000313" key="17">
    <source>
        <dbReference type="Proteomes" id="UP000006690"/>
    </source>
</evidence>
<comment type="function">
    <text evidence="11">Required for coenzyme pyrroloquinoline quinone (PQQ) biosynthesis. It is thought that this protein is a protease that cleaves peptides bond in a small peptide (gene pqqA), providing the glutamate and tyrosine residues which are necessary for the synthesis of PQQ.</text>
</comment>
<evidence type="ECO:0000256" key="10">
    <source>
        <dbReference type="ARBA" id="ARBA00023049"/>
    </source>
</evidence>
<dbReference type="AlphaFoldDB" id="A0A0H3KW24"/>
<dbReference type="GO" id="GO:0004222">
    <property type="term" value="F:metalloendopeptidase activity"/>
    <property type="evidence" value="ECO:0007669"/>
    <property type="project" value="InterPro"/>
</dbReference>
<dbReference type="InterPro" id="IPR050626">
    <property type="entry name" value="Peptidase_M16"/>
</dbReference>
<evidence type="ECO:0000256" key="8">
    <source>
        <dbReference type="ARBA" id="ARBA00022833"/>
    </source>
</evidence>
<dbReference type="GO" id="GO:0006508">
    <property type="term" value="P:proteolysis"/>
    <property type="evidence" value="ECO:0007669"/>
    <property type="project" value="UniProtKB-KW"/>
</dbReference>
<keyword evidence="10" id="KW-0482">Metalloprotease</keyword>
<keyword evidence="7" id="KW-0378">Hydrolase</keyword>
<keyword evidence="9" id="KW-0884">PQQ biosynthesis</keyword>
<keyword evidence="6" id="KW-0479">Metal-binding</keyword>
<dbReference type="Pfam" id="PF22456">
    <property type="entry name" value="PqqF-like_C_4"/>
    <property type="match status" value="1"/>
</dbReference>
<protein>
    <recommendedName>
        <fullName evidence="4">Coenzyme PQQ synthesis protein F</fullName>
    </recommendedName>
    <alternativeName>
        <fullName evidence="12">Pyrroloquinoline quinone biosynthesis protein F</fullName>
    </alternativeName>
</protein>
<dbReference type="InterPro" id="IPR011844">
    <property type="entry name" value="PQQ_synth_PqqF"/>
</dbReference>
<comment type="similarity">
    <text evidence="3">Belongs to the peptidase M16 family.</text>
</comment>
<dbReference type="eggNOG" id="COG1025">
    <property type="taxonomic scope" value="Bacteria"/>
</dbReference>
<organism evidence="16 17">
    <name type="scientific">Pantoea ananatis (strain AJ13355)</name>
    <dbReference type="NCBI Taxonomy" id="932677"/>
    <lineage>
        <taxon>Bacteria</taxon>
        <taxon>Pseudomonadati</taxon>
        <taxon>Pseudomonadota</taxon>
        <taxon>Gammaproteobacteria</taxon>
        <taxon>Enterobacterales</taxon>
        <taxon>Erwiniaceae</taxon>
        <taxon>Pantoea</taxon>
    </lineage>
</organism>
<dbReference type="RefSeq" id="WP_014593678.1">
    <property type="nucleotide sequence ID" value="NC_017531.2"/>
</dbReference>
<proteinExistence type="inferred from homology"/>
<evidence type="ECO:0000259" key="15">
    <source>
        <dbReference type="Pfam" id="PF22456"/>
    </source>
</evidence>
<evidence type="ECO:0000256" key="3">
    <source>
        <dbReference type="ARBA" id="ARBA00007261"/>
    </source>
</evidence>
<dbReference type="Proteomes" id="UP000006690">
    <property type="component" value="Chromosome"/>
</dbReference>
<evidence type="ECO:0000256" key="1">
    <source>
        <dbReference type="ARBA" id="ARBA00001947"/>
    </source>
</evidence>
<sequence length="753" mass="83904">MHSRCLQLNGLNVTLCHQPDATQAAALVKVAAGSHDEPERWPGLAHLLEHLLFTGSQRWPHNGRLMSWVQANGGQVNATTHARESAWFFEVTPDNFSEGLLRLQDMLSAPSLTREAISQEIAVIDAEYRLLQRHAAARAEAAMFTPVTSPAQFKRFHVGNRMSFGDNVTDLQAALRAFHQRFFHSDNLTLWLQGPQSLEQLTALAKAFAAAFQPRNSARRPDAPVMLSPNRALALQQEGPSALWQSWILPAQLRDSVTLLREFFLDDAPGGLLETLYARTRASQPDVKWLYQSDADMWVAVKFVTEDPAAVPPLIASFLEALRHTTPVQRQHYWQLAQQRLAAQSPLQQLQARALGFAAVGDCPDLDALLNEMHAATATTLMCAAEVKGETHRVQGYDLSLTAWQKPVMNCPPVRWTFYPQPNLLPLRAEPTGQAVLPHITPDETQGTLVLRPELYTTWAAGAACEPELRPVFAVLRHFSGSGEWREVQGVWQLTLRLPSDKTLLSAALGQLVQCLMQTHSVSTPVIPGIAIRELLRQLPLRLATSLNPQCWRAVLLGGNAEQHRLVSRQLSVLTVNSPTCPEYRCVGGETCIPHPSDDSAVLLFIPLGDPQQLAALRALALICEPRFYQRYRVEQPIGYVVSCRYHRSTDSDGLLFALQSPDCPASTLIQYCEDFLRDIAIYIAQQAIDLLKTPLLQVKEDAREVALRQANGLPNLEAERIAALTEGEVKQLQQQLLTDRHRWQILYAKGKN</sequence>
<dbReference type="OrthoDB" id="9811314at2"/>
<evidence type="ECO:0000256" key="7">
    <source>
        <dbReference type="ARBA" id="ARBA00022801"/>
    </source>
</evidence>
<evidence type="ECO:0000256" key="9">
    <source>
        <dbReference type="ARBA" id="ARBA00022905"/>
    </source>
</evidence>
<feature type="domain" description="Coenzyme PQQ synthesis protein F-like C-terminal lobe" evidence="15">
    <location>
        <begin position="620"/>
        <end position="686"/>
    </location>
</feature>
<evidence type="ECO:0000313" key="16">
    <source>
        <dbReference type="EMBL" id="BAK11271.1"/>
    </source>
</evidence>
<dbReference type="Pfam" id="PF22454">
    <property type="entry name" value="PQQ_syn_pqqF_N_2"/>
    <property type="match status" value="1"/>
</dbReference>
<dbReference type="SUPFAM" id="SSF63411">
    <property type="entry name" value="LuxS/MPP-like metallohydrolase"/>
    <property type="match status" value="2"/>
</dbReference>
<comment type="cofactor">
    <cofactor evidence="1">
        <name>Zn(2+)</name>
        <dbReference type="ChEBI" id="CHEBI:29105"/>
    </cofactor>
</comment>
<dbReference type="UniPathway" id="UPA00539"/>
<keyword evidence="8" id="KW-0862">Zinc</keyword>
<dbReference type="NCBIfam" id="TIGR02110">
    <property type="entry name" value="PQQ_syn_pqqF"/>
    <property type="match status" value="1"/>
</dbReference>
<feature type="domain" description="Peptidase M16 N-terminal" evidence="13">
    <location>
        <begin position="13"/>
        <end position="147"/>
    </location>
</feature>
<evidence type="ECO:0000256" key="2">
    <source>
        <dbReference type="ARBA" id="ARBA00004886"/>
    </source>
</evidence>
<dbReference type="InterPro" id="IPR001431">
    <property type="entry name" value="Pept_M16_Zn_BS"/>
</dbReference>
<dbReference type="GO" id="GO:0018189">
    <property type="term" value="P:pyrroloquinoline quinone biosynthetic process"/>
    <property type="evidence" value="ECO:0007669"/>
    <property type="project" value="UniProtKB-UniPathway"/>
</dbReference>
<name>A0A0H3KW24_PANAA</name>
<evidence type="ECO:0000256" key="11">
    <source>
        <dbReference type="ARBA" id="ARBA00024932"/>
    </source>
</evidence>
<evidence type="ECO:0000256" key="4">
    <source>
        <dbReference type="ARBA" id="ARBA00015088"/>
    </source>
</evidence>
<dbReference type="PROSITE" id="PS00143">
    <property type="entry name" value="INSULINASE"/>
    <property type="match status" value="1"/>
</dbReference>
<keyword evidence="5" id="KW-0645">Protease</keyword>
<evidence type="ECO:0000259" key="14">
    <source>
        <dbReference type="Pfam" id="PF22454"/>
    </source>
</evidence>
<dbReference type="Gene3D" id="3.30.830.10">
    <property type="entry name" value="Metalloenzyme, LuxS/M16 peptidase-like"/>
    <property type="match status" value="2"/>
</dbReference>
<dbReference type="GO" id="GO:0008270">
    <property type="term" value="F:zinc ion binding"/>
    <property type="evidence" value="ECO:0007669"/>
    <property type="project" value="InterPro"/>
</dbReference>
<dbReference type="PATRIC" id="fig|932677.3.peg.1380"/>
<evidence type="ECO:0000256" key="12">
    <source>
        <dbReference type="ARBA" id="ARBA00030977"/>
    </source>
</evidence>